<dbReference type="eggNOG" id="COG1388">
    <property type="taxonomic scope" value="Bacteria"/>
</dbReference>
<name>A0A0S6W6B7_VECG1</name>
<dbReference type="Gene3D" id="3.10.350.10">
    <property type="entry name" value="LysM domain"/>
    <property type="match status" value="3"/>
</dbReference>
<dbReference type="STRING" id="1499967.U27_01974"/>
<feature type="domain" description="LysM" evidence="1">
    <location>
        <begin position="517"/>
        <end position="561"/>
    </location>
</feature>
<reference evidence="2" key="1">
    <citation type="journal article" date="2015" name="PeerJ">
        <title>First genomic representation of candidate bacterial phylum KSB3 points to enhanced environmental sensing as a trigger of wastewater bulking.</title>
        <authorList>
            <person name="Sekiguchi Y."/>
            <person name="Ohashi A."/>
            <person name="Parks D.H."/>
            <person name="Yamauchi T."/>
            <person name="Tyson G.W."/>
            <person name="Hugenholtz P."/>
        </authorList>
    </citation>
    <scope>NUCLEOTIDE SEQUENCE [LARGE SCALE GENOMIC DNA]</scope>
</reference>
<dbReference type="eggNOG" id="COG0741">
    <property type="taxonomic scope" value="Bacteria"/>
</dbReference>
<accession>A0A0S6W6B7</accession>
<proteinExistence type="predicted"/>
<dbReference type="PROSITE" id="PS51782">
    <property type="entry name" value="LYSM"/>
    <property type="match status" value="3"/>
</dbReference>
<keyword evidence="3" id="KW-1185">Reference proteome</keyword>
<evidence type="ECO:0000313" key="2">
    <source>
        <dbReference type="EMBL" id="GAK55143.1"/>
    </source>
</evidence>
<feature type="domain" description="LysM" evidence="1">
    <location>
        <begin position="583"/>
        <end position="626"/>
    </location>
</feature>
<organism evidence="2">
    <name type="scientific">Vecturithrix granuli</name>
    <dbReference type="NCBI Taxonomy" id="1499967"/>
    <lineage>
        <taxon>Bacteria</taxon>
        <taxon>Candidatus Moduliflexota</taxon>
        <taxon>Candidatus Vecturitrichia</taxon>
        <taxon>Candidatus Vecturitrichales</taxon>
        <taxon>Candidatus Vecturitrichaceae</taxon>
        <taxon>Candidatus Vecturithrix</taxon>
    </lineage>
</organism>
<dbReference type="PANTHER" id="PTHR33734">
    <property type="entry name" value="LYSM DOMAIN-CONTAINING GPI-ANCHORED PROTEIN 2"/>
    <property type="match status" value="1"/>
</dbReference>
<dbReference type="PANTHER" id="PTHR33734:SF22">
    <property type="entry name" value="MEMBRANE-BOUND LYTIC MUREIN TRANSGLYCOSYLASE D"/>
    <property type="match status" value="1"/>
</dbReference>
<dbReference type="GO" id="GO:0008932">
    <property type="term" value="F:lytic endotransglycosylase activity"/>
    <property type="evidence" value="ECO:0007669"/>
    <property type="project" value="TreeGrafter"/>
</dbReference>
<dbReference type="SMART" id="SM00257">
    <property type="entry name" value="LysM"/>
    <property type="match status" value="4"/>
</dbReference>
<dbReference type="SUPFAM" id="SSF53955">
    <property type="entry name" value="Lysozyme-like"/>
    <property type="match status" value="1"/>
</dbReference>
<gene>
    <name evidence="2" type="ORF">U27_01974</name>
</gene>
<dbReference type="InterPro" id="IPR023346">
    <property type="entry name" value="Lysozyme-like_dom_sf"/>
</dbReference>
<feature type="domain" description="LysM" evidence="1">
    <location>
        <begin position="455"/>
        <end position="499"/>
    </location>
</feature>
<dbReference type="CDD" id="cd00118">
    <property type="entry name" value="LysM"/>
    <property type="match status" value="3"/>
</dbReference>
<evidence type="ECO:0000259" key="1">
    <source>
        <dbReference type="PROSITE" id="PS51782"/>
    </source>
</evidence>
<dbReference type="Pfam" id="PF01464">
    <property type="entry name" value="SLT"/>
    <property type="match status" value="1"/>
</dbReference>
<dbReference type="SUPFAM" id="SSF54106">
    <property type="entry name" value="LysM domain"/>
    <property type="match status" value="3"/>
</dbReference>
<dbReference type="InterPro" id="IPR008258">
    <property type="entry name" value="Transglycosylase_SLT_dom_1"/>
</dbReference>
<dbReference type="InterPro" id="IPR018392">
    <property type="entry name" value="LysM"/>
</dbReference>
<dbReference type="EMBL" id="DF820463">
    <property type="protein sequence ID" value="GAK55143.1"/>
    <property type="molecule type" value="Genomic_DNA"/>
</dbReference>
<evidence type="ECO:0000313" key="3">
    <source>
        <dbReference type="Proteomes" id="UP000030661"/>
    </source>
</evidence>
<dbReference type="AlphaFoldDB" id="A0A0S6W6B7"/>
<protein>
    <submittedName>
        <fullName evidence="2">Lytic transglycosylase catalytic</fullName>
    </submittedName>
</protein>
<dbReference type="Pfam" id="PF01476">
    <property type="entry name" value="LysM"/>
    <property type="match status" value="4"/>
</dbReference>
<dbReference type="Proteomes" id="UP000030661">
    <property type="component" value="Unassembled WGS sequence"/>
</dbReference>
<dbReference type="Gene3D" id="1.10.530.10">
    <property type="match status" value="1"/>
</dbReference>
<sequence length="628" mass="71150">MNSHGVLKYFFYNLLMGCLVITGCGTGTKTYQSEYENSIPEQESQENLSLDISNIIAEAEKHYEAGCQYYDEQRWTLARQEFDTALDTLLNADVDAETHYMLTQTYDRLFYKIHTLELKQRYLQDIPYEGMPEIAASTEELEASLSYMCPKFFEEEQVQQQESPENTNFFDYTAEEVLGDIVIDESDAEVMKYVKEFSRDRSQYRKGLERAVQYLPMIAEIFKSYQIPIELAFIPLLESNFRIDAVSPAGAVGLWQFVSGTAQLYGLKIDKWVDERRDPEKSTQAAAAYLKALYDMLGDWDLALAGYYMGEYKVHQAIGKHRTRDISALAATRAFGQGAKHYVSRMKAIMYLARNHQKFGVSFVHISPVRYETVHVKKGLSLKTLAQELGTTYKELCQLNPALKQGKTPPGSGTYALKVPQGIGSIVLAKVTSLEAEPEQPQPKPQSTKAADDDIFYVVKRGDNLSKIAKQYGVDANLLKEINNIRNVKNLRVGQKLRIPASGKEKTYASLRSAETITHTIQRGETLSMIAKRYQMDIAALKSLNKIKNERSLQIGQTLKVPLPSTSVLAKNQEDTSQNTKMLTYRVKRGDSLSKIASTFGVSVDQLQKWNNFQGTLIYPGSRIKVWY</sequence>
<dbReference type="CDD" id="cd16894">
    <property type="entry name" value="MltD-like"/>
    <property type="match status" value="1"/>
</dbReference>
<dbReference type="HOGENOM" id="CLU_009520_1_3_0"/>
<dbReference type="InterPro" id="IPR036779">
    <property type="entry name" value="LysM_dom_sf"/>
</dbReference>